<dbReference type="PANTHER" id="PTHR33361">
    <property type="entry name" value="GLR0591 PROTEIN"/>
    <property type="match status" value="1"/>
</dbReference>
<dbReference type="Proteomes" id="UP001160625">
    <property type="component" value="Unassembled WGS sequence"/>
</dbReference>
<feature type="chain" id="PRO_5045173803" evidence="1">
    <location>
        <begin position="25"/>
        <end position="575"/>
    </location>
</feature>
<dbReference type="EMBL" id="JARYGZ010000001">
    <property type="protein sequence ID" value="MDH7639080.1"/>
    <property type="molecule type" value="Genomic_DNA"/>
</dbReference>
<dbReference type="InterPro" id="IPR010281">
    <property type="entry name" value="DUF885"/>
</dbReference>
<accession>A0ABT6N1E3</accession>
<evidence type="ECO:0000256" key="1">
    <source>
        <dbReference type="SAM" id="SignalP"/>
    </source>
</evidence>
<organism evidence="2 3">
    <name type="scientific">Sphingomonas oryzagri</name>
    <dbReference type="NCBI Taxonomy" id="3042314"/>
    <lineage>
        <taxon>Bacteria</taxon>
        <taxon>Pseudomonadati</taxon>
        <taxon>Pseudomonadota</taxon>
        <taxon>Alphaproteobacteria</taxon>
        <taxon>Sphingomonadales</taxon>
        <taxon>Sphingomonadaceae</taxon>
        <taxon>Sphingomonas</taxon>
    </lineage>
</organism>
<sequence>MPLVTPRARALALALSCLPLPAIAATPVETVVTDYEALSKQTSGDDGPGWPDVSKPAADARAKAYAALKARLDALPPSPTGGEEALTRRLLDWRLGIQIEGAHWDEDRIPFDNGDGFFNTANYAAATTVIRSEADAQAWIGRIRAFPAYYDQEIANMKRGIATGFVQPRPTAQSVAAILKIASDQPAEASPLLSPLKSLPSTIPADRQAALRAEALAAVKTTVKPAQTKMLAFFTDEYVPHARATLGASSLPDGRAYYAFTVRRSTTTDLTPDAIFALGEKEVALIHAEMEAQMRATGFTGTLPEFLVKLRTDRQFYAPDLETYIEKASEIGKRIDGLLPLWFGTLPRLPWTIRVKPPELEGSSGGYNLGDPAKGVAGAVVVGRSSFGDPLFGLPAWILHEGVPGHHLQIALGQERTDLPAFRRRDEPTAFVEGWALYSEQLGEEMGVYRTPYERFGRLSFDMWRACRLMMDVGIHWKGWSADQAMRCLQDNTALPDRVVKGETQRYIAWPAQALAYKVGELGLLAERKRTEQALGTRFDIRAFHDAVLDDGPMPLSILHDQMTRWIEAKGGEAR</sequence>
<gene>
    <name evidence="2" type="ORF">QGN17_10095</name>
</gene>
<dbReference type="Pfam" id="PF05960">
    <property type="entry name" value="DUF885"/>
    <property type="match status" value="1"/>
</dbReference>
<proteinExistence type="predicted"/>
<dbReference type="RefSeq" id="WP_281044346.1">
    <property type="nucleotide sequence ID" value="NZ_JARYGZ010000001.1"/>
</dbReference>
<feature type="signal peptide" evidence="1">
    <location>
        <begin position="1"/>
        <end position="24"/>
    </location>
</feature>
<dbReference type="PANTHER" id="PTHR33361:SF2">
    <property type="entry name" value="DUF885 DOMAIN-CONTAINING PROTEIN"/>
    <property type="match status" value="1"/>
</dbReference>
<reference evidence="2" key="1">
    <citation type="submission" date="2023-04" db="EMBL/GenBank/DDBJ databases">
        <title>Sphingomonas sp. MAHUQ-71 isolated from rice field.</title>
        <authorList>
            <person name="Huq M.A."/>
        </authorList>
    </citation>
    <scope>NUCLEOTIDE SEQUENCE</scope>
    <source>
        <strain evidence="2">MAHUQ-71</strain>
    </source>
</reference>
<comment type="caution">
    <text evidence="2">The sequence shown here is derived from an EMBL/GenBank/DDBJ whole genome shotgun (WGS) entry which is preliminary data.</text>
</comment>
<evidence type="ECO:0000313" key="3">
    <source>
        <dbReference type="Proteomes" id="UP001160625"/>
    </source>
</evidence>
<keyword evidence="1" id="KW-0732">Signal</keyword>
<name>A0ABT6N1E3_9SPHN</name>
<evidence type="ECO:0000313" key="2">
    <source>
        <dbReference type="EMBL" id="MDH7639080.1"/>
    </source>
</evidence>
<keyword evidence="3" id="KW-1185">Reference proteome</keyword>
<protein>
    <submittedName>
        <fullName evidence="2">DUF885 family protein</fullName>
    </submittedName>
</protein>